<sequence>MKSFFFYLDSKLPFTSVAIGKFDGMHKAHLRLLEQLNESEDSKDLKQNENKDSTQIENTKKDSKFIESKSQNFKDSTQNKKIDSKACALSIASIKTPFVTPPNERQKYANVPFFRLKFELIKSWDSLKFLKLLFEIMPNLQEIIVGYDFCFGANRASNVLDLRDMLDSINRNYVKVKVIESITYNGTPIHTSIIKELLKYGDMDSANAMLGRFFSIKGRIIKGQGLGKKSLYPTINIKNSLNIIPKFGVYASFVEFCDDIFDEKSSKNTNFMQKRFYKAVTFIGNRLSTDKHFSIETHIIESAKSSKNHNFIESKDSKTLQDCIESNVTFNEKNSINYNLESALKTTTHIRIFFVQMLRNNKKFSDLNALKTQISKDIESAKLILQNANQNLCK</sequence>
<dbReference type="GO" id="GO:0008531">
    <property type="term" value="F:riboflavin kinase activity"/>
    <property type="evidence" value="ECO:0007669"/>
    <property type="project" value="UniProtKB-EC"/>
</dbReference>
<evidence type="ECO:0000256" key="1">
    <source>
        <dbReference type="ARBA" id="ARBA00012105"/>
    </source>
</evidence>
<evidence type="ECO:0000256" key="2">
    <source>
        <dbReference type="ARBA" id="ARBA00022630"/>
    </source>
</evidence>
<evidence type="ECO:0000313" key="11">
    <source>
        <dbReference type="Proteomes" id="UP000477070"/>
    </source>
</evidence>
<dbReference type="UniPathway" id="UPA00277">
    <property type="reaction ID" value="UER00407"/>
</dbReference>
<dbReference type="EMBL" id="QBIU01000001">
    <property type="protein sequence ID" value="MWV68884.1"/>
    <property type="molecule type" value="Genomic_DNA"/>
</dbReference>
<dbReference type="EC" id="2.7.1.26" evidence="1"/>
<evidence type="ECO:0000256" key="7">
    <source>
        <dbReference type="ARBA" id="ARBA00047880"/>
    </source>
</evidence>
<dbReference type="Gene3D" id="2.40.30.30">
    <property type="entry name" value="Riboflavin kinase-like"/>
    <property type="match status" value="1"/>
</dbReference>
<keyword evidence="6" id="KW-0067">ATP-binding</keyword>
<comment type="caution">
    <text evidence="10">The sequence shown here is derived from an EMBL/GenBank/DDBJ whole genome shotgun (WGS) entry which is preliminary data.</text>
</comment>
<dbReference type="GO" id="GO:0006747">
    <property type="term" value="P:FAD biosynthetic process"/>
    <property type="evidence" value="ECO:0007669"/>
    <property type="project" value="UniProtKB-UniPathway"/>
</dbReference>
<accession>A0A6L7D440</accession>
<gene>
    <name evidence="10" type="ORF">DCO61_02300</name>
</gene>
<dbReference type="InterPro" id="IPR014729">
    <property type="entry name" value="Rossmann-like_a/b/a_fold"/>
</dbReference>
<dbReference type="PANTHER" id="PTHR22749:SF6">
    <property type="entry name" value="RIBOFLAVIN KINASE"/>
    <property type="match status" value="1"/>
</dbReference>
<dbReference type="GO" id="GO:0009231">
    <property type="term" value="P:riboflavin biosynthetic process"/>
    <property type="evidence" value="ECO:0007669"/>
    <property type="project" value="InterPro"/>
</dbReference>
<feature type="domain" description="Riboflavin kinase" evidence="9">
    <location>
        <begin position="209"/>
        <end position="386"/>
    </location>
</feature>
<dbReference type="RefSeq" id="WP_034573183.1">
    <property type="nucleotide sequence ID" value="NZ_JRMP02000013.1"/>
</dbReference>
<dbReference type="GO" id="GO:0005524">
    <property type="term" value="F:ATP binding"/>
    <property type="evidence" value="ECO:0007669"/>
    <property type="project" value="UniProtKB-KW"/>
</dbReference>
<evidence type="ECO:0000256" key="8">
    <source>
        <dbReference type="SAM" id="MobiDB-lite"/>
    </source>
</evidence>
<reference evidence="10 11" key="1">
    <citation type="submission" date="2019-12" db="EMBL/GenBank/DDBJ databases">
        <title>Multi-Generational Helicobacter saguini Isolates.</title>
        <authorList>
            <person name="Mannion A."/>
            <person name="Shen Z."/>
            <person name="Fox J.G."/>
        </authorList>
    </citation>
    <scope>NUCLEOTIDE SEQUENCE [LARGE SCALE GENOMIC DNA]</scope>
    <source>
        <strain evidence="11">16-048 (F4)</strain>
    </source>
</reference>
<dbReference type="PANTHER" id="PTHR22749">
    <property type="entry name" value="RIBOFLAVIN KINASE/FMN ADENYLYLTRANSFERASE"/>
    <property type="match status" value="1"/>
</dbReference>
<keyword evidence="4" id="KW-0808">Transferase</keyword>
<evidence type="ECO:0000256" key="4">
    <source>
        <dbReference type="ARBA" id="ARBA00022679"/>
    </source>
</evidence>
<dbReference type="InterPro" id="IPR023465">
    <property type="entry name" value="Riboflavin_kinase_dom_sf"/>
</dbReference>
<evidence type="ECO:0000313" key="10">
    <source>
        <dbReference type="EMBL" id="MWV68884.1"/>
    </source>
</evidence>
<comment type="catalytic activity">
    <reaction evidence="7">
        <text>riboflavin + ATP = FMN + ADP + H(+)</text>
        <dbReference type="Rhea" id="RHEA:14357"/>
        <dbReference type="ChEBI" id="CHEBI:15378"/>
        <dbReference type="ChEBI" id="CHEBI:30616"/>
        <dbReference type="ChEBI" id="CHEBI:57986"/>
        <dbReference type="ChEBI" id="CHEBI:58210"/>
        <dbReference type="ChEBI" id="CHEBI:456216"/>
        <dbReference type="EC" id="2.7.1.26"/>
    </reaction>
</comment>
<keyword evidence="2" id="KW-0285">Flavoprotein</keyword>
<dbReference type="GO" id="GO:0009398">
    <property type="term" value="P:FMN biosynthetic process"/>
    <property type="evidence" value="ECO:0007669"/>
    <property type="project" value="TreeGrafter"/>
</dbReference>
<dbReference type="Pfam" id="PF01687">
    <property type="entry name" value="Flavokinase"/>
    <property type="match status" value="1"/>
</dbReference>
<proteinExistence type="predicted"/>
<keyword evidence="5" id="KW-0547">Nucleotide-binding</keyword>
<keyword evidence="3" id="KW-0288">FMN</keyword>
<evidence type="ECO:0000256" key="5">
    <source>
        <dbReference type="ARBA" id="ARBA00022741"/>
    </source>
</evidence>
<organism evidence="10 11">
    <name type="scientific">Helicobacter saguini</name>
    <dbReference type="NCBI Taxonomy" id="1548018"/>
    <lineage>
        <taxon>Bacteria</taxon>
        <taxon>Pseudomonadati</taxon>
        <taxon>Campylobacterota</taxon>
        <taxon>Epsilonproteobacteria</taxon>
        <taxon>Campylobacterales</taxon>
        <taxon>Helicobacteraceae</taxon>
        <taxon>Helicobacter</taxon>
    </lineage>
</organism>
<name>A0A6L7D440_9HELI</name>
<dbReference type="InterPro" id="IPR015865">
    <property type="entry name" value="Riboflavin_kinase_bac/euk"/>
</dbReference>
<dbReference type="Gene3D" id="3.40.50.620">
    <property type="entry name" value="HUPs"/>
    <property type="match status" value="1"/>
</dbReference>
<dbReference type="SUPFAM" id="SSF52374">
    <property type="entry name" value="Nucleotidylyl transferase"/>
    <property type="match status" value="1"/>
</dbReference>
<keyword evidence="10" id="KW-0418">Kinase</keyword>
<feature type="region of interest" description="Disordered" evidence="8">
    <location>
        <begin position="41"/>
        <end position="61"/>
    </location>
</feature>
<dbReference type="SMART" id="SM00904">
    <property type="entry name" value="Flavokinase"/>
    <property type="match status" value="1"/>
</dbReference>
<evidence type="ECO:0000256" key="6">
    <source>
        <dbReference type="ARBA" id="ARBA00022840"/>
    </source>
</evidence>
<evidence type="ECO:0000259" key="9">
    <source>
        <dbReference type="SMART" id="SM00904"/>
    </source>
</evidence>
<dbReference type="SUPFAM" id="SSF82114">
    <property type="entry name" value="Riboflavin kinase-like"/>
    <property type="match status" value="2"/>
</dbReference>
<dbReference type="AlphaFoldDB" id="A0A6L7D440"/>
<dbReference type="InterPro" id="IPR023468">
    <property type="entry name" value="Riboflavin_kinase"/>
</dbReference>
<dbReference type="Proteomes" id="UP000477070">
    <property type="component" value="Unassembled WGS sequence"/>
</dbReference>
<evidence type="ECO:0000256" key="3">
    <source>
        <dbReference type="ARBA" id="ARBA00022643"/>
    </source>
</evidence>
<protein>
    <recommendedName>
        <fullName evidence="1">riboflavin kinase</fullName>
        <ecNumber evidence="1">2.7.1.26</ecNumber>
    </recommendedName>
</protein>